<dbReference type="Pfam" id="PF01256">
    <property type="entry name" value="Carb_kinase"/>
    <property type="match status" value="1"/>
</dbReference>
<evidence type="ECO:0000256" key="18">
    <source>
        <dbReference type="HAMAP-Rule" id="MF_01966"/>
    </source>
</evidence>
<dbReference type="Pfam" id="PF03853">
    <property type="entry name" value="YjeF_N"/>
    <property type="match status" value="1"/>
</dbReference>
<comment type="similarity">
    <text evidence="4 19">In the C-terminal section; belongs to the NnrD/CARKD family.</text>
</comment>
<dbReference type="SUPFAM" id="SSF64153">
    <property type="entry name" value="YjeF N-terminal domain-like"/>
    <property type="match status" value="1"/>
</dbReference>
<comment type="catalytic activity">
    <reaction evidence="1 18 19">
        <text>(6R)-NADHX = (6S)-NADHX</text>
        <dbReference type="Rhea" id="RHEA:32215"/>
        <dbReference type="ChEBI" id="CHEBI:64074"/>
        <dbReference type="ChEBI" id="CHEBI:64075"/>
        <dbReference type="EC" id="5.1.99.6"/>
    </reaction>
</comment>
<dbReference type="SUPFAM" id="SSF53613">
    <property type="entry name" value="Ribokinase-like"/>
    <property type="match status" value="1"/>
</dbReference>
<evidence type="ECO:0000256" key="6">
    <source>
        <dbReference type="ARBA" id="ARBA00022741"/>
    </source>
</evidence>
<feature type="binding site" evidence="17">
    <location>
        <position position="436"/>
    </location>
    <ligand>
        <name>AMP</name>
        <dbReference type="ChEBI" id="CHEBI:456215"/>
    </ligand>
</feature>
<feature type="binding site" evidence="18">
    <location>
        <position position="139"/>
    </location>
    <ligand>
        <name>(6S)-NADPHX</name>
        <dbReference type="ChEBI" id="CHEBI:64076"/>
    </ligand>
</feature>
<comment type="cofactor">
    <cofactor evidence="17">
        <name>Mg(2+)</name>
        <dbReference type="ChEBI" id="CHEBI:18420"/>
    </cofactor>
</comment>
<dbReference type="NCBIfam" id="TIGR00196">
    <property type="entry name" value="yjeF_cterm"/>
    <property type="match status" value="1"/>
</dbReference>
<feature type="domain" description="YjeF N-terminal" evidence="21">
    <location>
        <begin position="10"/>
        <end position="215"/>
    </location>
</feature>
<evidence type="ECO:0000256" key="19">
    <source>
        <dbReference type="PIRNR" id="PIRNR017184"/>
    </source>
</evidence>
<sequence>MRPILNSQQIREADAFTIANEPISSVNLMERAASAFTQKFLELFASVPSVAVVCGVGNNGGDGLAIARMLQGEVGHIEVYVVGNLEKASEDFRVNYDRLGERLSPKIVVDESQIPEFDTSLIIDGMFGSGLSRPVEGVYAQVIERINASEAQVCAIDIPSGLFADKPTPSAGAVVEATHTISFQLPKLVFFMPSAASYVGSWHVVPIGLSEEFLLQQTTDKWQIELRDIHLPLKRRFDHKGTNGRVLLVAGSKGKMGAAILSAKAALRSGCGLLFAHVPCCGLDILQVAVPEAMVEVDEHTEIISEVLPEEQIDVIVIGPGIGTGKLTENALAQLLQKATAPMVMDADAINILAANTHLLSAVPPESVLTPHPGEFKRLVGDWKDDFEKLEKLKAFCKKYQLNMVLKGAYSAVCDTKGQITFNPTGNPGMATGGSGDVLTGVIGALIGQGMNPLEALRAGVYIHGLAGDLAAHAQGYRSMTASDIVAMLPQAINQLDKKC</sequence>
<feature type="binding site" evidence="18">
    <location>
        <begin position="128"/>
        <end position="134"/>
    </location>
    <ligand>
        <name>(6S)-NADPHX</name>
        <dbReference type="ChEBI" id="CHEBI:64076"/>
    </ligand>
</feature>
<dbReference type="EC" id="5.1.99.6" evidence="19"/>
<dbReference type="InterPro" id="IPR004443">
    <property type="entry name" value="YjeF_N_dom"/>
</dbReference>
<evidence type="ECO:0000256" key="1">
    <source>
        <dbReference type="ARBA" id="ARBA00000013"/>
    </source>
</evidence>
<dbReference type="InterPro" id="IPR000631">
    <property type="entry name" value="CARKD"/>
</dbReference>
<dbReference type="Proteomes" id="UP000256779">
    <property type="component" value="Unassembled WGS sequence"/>
</dbReference>
<gene>
    <name evidence="18" type="primary">nnrE</name>
    <name evidence="17" type="synonym">nnrD</name>
    <name evidence="22" type="ORF">C7460_107182</name>
</gene>
<feature type="binding site" evidence="17">
    <location>
        <begin position="407"/>
        <end position="411"/>
    </location>
    <ligand>
        <name>AMP</name>
        <dbReference type="ChEBI" id="CHEBI:456215"/>
    </ligand>
</feature>
<feature type="binding site" evidence="17">
    <location>
        <position position="258"/>
    </location>
    <ligand>
        <name>(6S)-NADPHX</name>
        <dbReference type="ChEBI" id="CHEBI:64076"/>
    </ligand>
</feature>
<evidence type="ECO:0000256" key="10">
    <source>
        <dbReference type="ARBA" id="ARBA00023027"/>
    </source>
</evidence>
<evidence type="ECO:0000259" key="20">
    <source>
        <dbReference type="PROSITE" id="PS51383"/>
    </source>
</evidence>
<dbReference type="GO" id="GO:0052856">
    <property type="term" value="F:NAD(P)HX epimerase activity"/>
    <property type="evidence" value="ECO:0007669"/>
    <property type="project" value="UniProtKB-UniRule"/>
</dbReference>
<dbReference type="HAMAP" id="MF_01966">
    <property type="entry name" value="NADHX_epimerase"/>
    <property type="match status" value="1"/>
</dbReference>
<dbReference type="GO" id="GO:0046872">
    <property type="term" value="F:metal ion binding"/>
    <property type="evidence" value="ECO:0007669"/>
    <property type="project" value="UniProtKB-UniRule"/>
</dbReference>
<dbReference type="PIRSF" id="PIRSF017184">
    <property type="entry name" value="Nnr"/>
    <property type="match status" value="1"/>
</dbReference>
<evidence type="ECO:0000259" key="21">
    <source>
        <dbReference type="PROSITE" id="PS51385"/>
    </source>
</evidence>
<feature type="binding site" evidence="17">
    <location>
        <position position="321"/>
    </location>
    <ligand>
        <name>(6S)-NADPHX</name>
        <dbReference type="ChEBI" id="CHEBI:64076"/>
    </ligand>
</feature>
<accession>A0A3D9L6V1</accession>
<comment type="function">
    <text evidence="18">Catalyzes the epimerization of the S- and R-forms of NAD(P)HX, a damaged form of NAD(P)H that is a result of enzymatic or heat-dependent hydration. This is a prerequisite for the S-specific NAD(P)H-hydrate dehydratase to allow the repair of both epimers of NAD(P)HX.</text>
</comment>
<evidence type="ECO:0000256" key="13">
    <source>
        <dbReference type="ARBA" id="ARBA00023268"/>
    </source>
</evidence>
<dbReference type="PANTHER" id="PTHR12592">
    <property type="entry name" value="ATP-DEPENDENT (S)-NAD(P)H-HYDRATE DEHYDRATASE FAMILY MEMBER"/>
    <property type="match status" value="1"/>
</dbReference>
<comment type="caution">
    <text evidence="22">The sequence shown here is derived from an EMBL/GenBank/DDBJ whole genome shotgun (WGS) entry which is preliminary data.</text>
</comment>
<evidence type="ECO:0000256" key="4">
    <source>
        <dbReference type="ARBA" id="ARBA00009524"/>
    </source>
</evidence>
<evidence type="ECO:0000313" key="22">
    <source>
        <dbReference type="EMBL" id="RED99898.1"/>
    </source>
</evidence>
<keyword evidence="7 17" id="KW-0067">ATP-binding</keyword>
<evidence type="ECO:0000256" key="17">
    <source>
        <dbReference type="HAMAP-Rule" id="MF_01965"/>
    </source>
</evidence>
<dbReference type="Gene3D" id="3.40.50.10260">
    <property type="entry name" value="YjeF N-terminal domain"/>
    <property type="match status" value="1"/>
</dbReference>
<comment type="similarity">
    <text evidence="17">Belongs to the NnrD/CARKD family.</text>
</comment>
<keyword evidence="8 17" id="KW-0521">NADP</keyword>
<evidence type="ECO:0000256" key="12">
    <source>
        <dbReference type="ARBA" id="ARBA00023239"/>
    </source>
</evidence>
<comment type="similarity">
    <text evidence="18">Belongs to the NnrE/AIBP family.</text>
</comment>
<keyword evidence="10 17" id="KW-0520">NAD</keyword>
<keyword evidence="5 18" id="KW-0479">Metal-binding</keyword>
<comment type="subunit">
    <text evidence="17">Homotetramer.</text>
</comment>
<evidence type="ECO:0000256" key="2">
    <source>
        <dbReference type="ARBA" id="ARBA00000909"/>
    </source>
</evidence>
<dbReference type="InterPro" id="IPR036652">
    <property type="entry name" value="YjeF_N_dom_sf"/>
</dbReference>
<comment type="catalytic activity">
    <reaction evidence="16 17 19">
        <text>(6S)-NADPHX + ADP = AMP + phosphate + NADPH + H(+)</text>
        <dbReference type="Rhea" id="RHEA:32235"/>
        <dbReference type="ChEBI" id="CHEBI:15378"/>
        <dbReference type="ChEBI" id="CHEBI:43474"/>
        <dbReference type="ChEBI" id="CHEBI:57783"/>
        <dbReference type="ChEBI" id="CHEBI:64076"/>
        <dbReference type="ChEBI" id="CHEBI:456215"/>
        <dbReference type="ChEBI" id="CHEBI:456216"/>
        <dbReference type="EC" id="4.2.1.136"/>
    </reaction>
</comment>
<dbReference type="GO" id="GO:0005524">
    <property type="term" value="F:ATP binding"/>
    <property type="evidence" value="ECO:0007669"/>
    <property type="project" value="UniProtKB-UniRule"/>
</dbReference>
<dbReference type="GO" id="GO:0046496">
    <property type="term" value="P:nicotinamide nucleotide metabolic process"/>
    <property type="evidence" value="ECO:0007669"/>
    <property type="project" value="UniProtKB-UniRule"/>
</dbReference>
<feature type="binding site" evidence="18">
    <location>
        <position position="157"/>
    </location>
    <ligand>
        <name>(6S)-NADPHX</name>
        <dbReference type="ChEBI" id="CHEBI:64076"/>
    </ligand>
</feature>
<evidence type="ECO:0000256" key="16">
    <source>
        <dbReference type="ARBA" id="ARBA00049209"/>
    </source>
</evidence>
<keyword evidence="13" id="KW-0511">Multifunctional enzyme</keyword>
<dbReference type="InterPro" id="IPR029056">
    <property type="entry name" value="Ribokinase-like"/>
</dbReference>
<comment type="similarity">
    <text evidence="3 19">In the N-terminal section; belongs to the NnrE/AIBP family.</text>
</comment>
<keyword evidence="12 17" id="KW-0456">Lyase</keyword>
<comment type="catalytic activity">
    <reaction evidence="2 18 19">
        <text>(6R)-NADPHX = (6S)-NADPHX</text>
        <dbReference type="Rhea" id="RHEA:32227"/>
        <dbReference type="ChEBI" id="CHEBI:64076"/>
        <dbReference type="ChEBI" id="CHEBI:64077"/>
        <dbReference type="EC" id="5.1.99.6"/>
    </reaction>
</comment>
<feature type="domain" description="YjeF C-terminal" evidence="20">
    <location>
        <begin position="223"/>
        <end position="496"/>
    </location>
</feature>
<dbReference type="PROSITE" id="PS51383">
    <property type="entry name" value="YJEF_C_3"/>
    <property type="match status" value="1"/>
</dbReference>
<evidence type="ECO:0000256" key="8">
    <source>
        <dbReference type="ARBA" id="ARBA00022857"/>
    </source>
</evidence>
<feature type="binding site" evidence="18">
    <location>
        <position position="59"/>
    </location>
    <ligand>
        <name>K(+)</name>
        <dbReference type="ChEBI" id="CHEBI:29103"/>
    </ligand>
</feature>
<dbReference type="HAMAP" id="MF_01965">
    <property type="entry name" value="NADHX_dehydratase"/>
    <property type="match status" value="1"/>
</dbReference>
<evidence type="ECO:0000256" key="3">
    <source>
        <dbReference type="ARBA" id="ARBA00006001"/>
    </source>
</evidence>
<comment type="cofactor">
    <cofactor evidence="18 19">
        <name>K(+)</name>
        <dbReference type="ChEBI" id="CHEBI:29103"/>
    </cofactor>
    <text evidence="18 19">Binds 1 potassium ion per subunit.</text>
</comment>
<feature type="binding site" evidence="18">
    <location>
        <begin position="58"/>
        <end position="62"/>
    </location>
    <ligand>
        <name>(6S)-NADPHX</name>
        <dbReference type="ChEBI" id="CHEBI:64076"/>
    </ligand>
</feature>
<name>A0A3D9L6V1_MARFU</name>
<dbReference type="InterPro" id="IPR030677">
    <property type="entry name" value="Nnr"/>
</dbReference>
<evidence type="ECO:0000313" key="23">
    <source>
        <dbReference type="Proteomes" id="UP000256779"/>
    </source>
</evidence>
<dbReference type="OrthoDB" id="9806925at2"/>
<evidence type="ECO:0000256" key="14">
    <source>
        <dbReference type="ARBA" id="ARBA00025153"/>
    </source>
</evidence>
<dbReference type="CDD" id="cd01171">
    <property type="entry name" value="YXKO-related"/>
    <property type="match status" value="1"/>
</dbReference>
<evidence type="ECO:0000256" key="9">
    <source>
        <dbReference type="ARBA" id="ARBA00022958"/>
    </source>
</evidence>
<evidence type="ECO:0000256" key="11">
    <source>
        <dbReference type="ARBA" id="ARBA00023235"/>
    </source>
</evidence>
<evidence type="ECO:0000256" key="5">
    <source>
        <dbReference type="ARBA" id="ARBA00022723"/>
    </source>
</evidence>
<comment type="function">
    <text evidence="17">Catalyzes the dehydration of the S-form of NAD(P)HX at the expense of ADP, which is converted to AMP. Together with NAD(P)HX epimerase, which catalyzes the epimerization of the S- and R-forms, the enzyme allows the repair of both epimers of NAD(P)HX, a damaged form of NAD(P)H that is a result of enzymatic or heat-dependent hydration.</text>
</comment>
<comment type="catalytic activity">
    <reaction evidence="15 17 19">
        <text>(6S)-NADHX + ADP = AMP + phosphate + NADH + H(+)</text>
        <dbReference type="Rhea" id="RHEA:32223"/>
        <dbReference type="ChEBI" id="CHEBI:15378"/>
        <dbReference type="ChEBI" id="CHEBI:43474"/>
        <dbReference type="ChEBI" id="CHEBI:57945"/>
        <dbReference type="ChEBI" id="CHEBI:64074"/>
        <dbReference type="ChEBI" id="CHEBI:456215"/>
        <dbReference type="ChEBI" id="CHEBI:456216"/>
        <dbReference type="EC" id="4.2.1.136"/>
    </reaction>
</comment>
<keyword evidence="23" id="KW-1185">Reference proteome</keyword>
<dbReference type="PANTHER" id="PTHR12592:SF0">
    <property type="entry name" value="ATP-DEPENDENT (S)-NAD(P)H-HYDRATE DEHYDRATASE"/>
    <property type="match status" value="1"/>
</dbReference>
<keyword evidence="9 18" id="KW-0630">Potassium</keyword>
<protein>
    <recommendedName>
        <fullName evidence="19">Bifunctional NAD(P)H-hydrate repair enzyme</fullName>
    </recommendedName>
    <alternativeName>
        <fullName evidence="19">Nicotinamide nucleotide repair protein</fullName>
    </alternativeName>
    <domain>
        <recommendedName>
            <fullName evidence="19">ADP-dependent (S)-NAD(P)H-hydrate dehydratase</fullName>
            <ecNumber evidence="19">4.2.1.136</ecNumber>
        </recommendedName>
        <alternativeName>
            <fullName evidence="19">ADP-dependent NAD(P)HX dehydratase</fullName>
        </alternativeName>
    </domain>
    <domain>
        <recommendedName>
            <fullName evidence="19">NAD(P)H-hydrate epimerase</fullName>
            <ecNumber evidence="19">5.1.99.6</ecNumber>
        </recommendedName>
    </domain>
</protein>
<dbReference type="EMBL" id="QREG01000007">
    <property type="protein sequence ID" value="RED99898.1"/>
    <property type="molecule type" value="Genomic_DNA"/>
</dbReference>
<dbReference type="GO" id="GO:0052855">
    <property type="term" value="F:ADP-dependent NAD(P)H-hydrate dehydratase activity"/>
    <property type="evidence" value="ECO:0007669"/>
    <property type="project" value="UniProtKB-UniRule"/>
</dbReference>
<dbReference type="NCBIfam" id="TIGR00197">
    <property type="entry name" value="yjeF_nterm"/>
    <property type="match status" value="1"/>
</dbReference>
<evidence type="ECO:0000256" key="15">
    <source>
        <dbReference type="ARBA" id="ARBA00048238"/>
    </source>
</evidence>
<dbReference type="PROSITE" id="PS01050">
    <property type="entry name" value="YJEF_C_2"/>
    <property type="match status" value="1"/>
</dbReference>
<organism evidence="22 23">
    <name type="scientific">Marinoscillum furvescens DSM 4134</name>
    <dbReference type="NCBI Taxonomy" id="1122208"/>
    <lineage>
        <taxon>Bacteria</taxon>
        <taxon>Pseudomonadati</taxon>
        <taxon>Bacteroidota</taxon>
        <taxon>Cytophagia</taxon>
        <taxon>Cytophagales</taxon>
        <taxon>Reichenbachiellaceae</taxon>
        <taxon>Marinoscillum</taxon>
    </lineage>
</organism>
<feature type="binding site" evidence="18">
    <location>
        <position position="160"/>
    </location>
    <ligand>
        <name>K(+)</name>
        <dbReference type="ChEBI" id="CHEBI:29103"/>
    </ligand>
</feature>
<feature type="binding site" evidence="17">
    <location>
        <position position="372"/>
    </location>
    <ligand>
        <name>(6S)-NADPHX</name>
        <dbReference type="ChEBI" id="CHEBI:64076"/>
    </ligand>
</feature>
<feature type="binding site" evidence="18">
    <location>
        <position position="124"/>
    </location>
    <ligand>
        <name>K(+)</name>
        <dbReference type="ChEBI" id="CHEBI:29103"/>
    </ligand>
</feature>
<keyword evidence="6 17" id="KW-0547">Nucleotide-binding</keyword>
<dbReference type="AlphaFoldDB" id="A0A3D9L6V1"/>
<feature type="binding site" evidence="17">
    <location>
        <position position="437"/>
    </location>
    <ligand>
        <name>(6S)-NADPHX</name>
        <dbReference type="ChEBI" id="CHEBI:64076"/>
    </ligand>
</feature>
<reference evidence="22 23" key="1">
    <citation type="submission" date="2018-07" db="EMBL/GenBank/DDBJ databases">
        <title>Genomic Encyclopedia of Type Strains, Phase IV (KMG-IV): sequencing the most valuable type-strain genomes for metagenomic binning, comparative biology and taxonomic classification.</title>
        <authorList>
            <person name="Goeker M."/>
        </authorList>
    </citation>
    <scope>NUCLEOTIDE SEQUENCE [LARGE SCALE GENOMIC DNA]</scope>
    <source>
        <strain evidence="22 23">DSM 4134</strain>
    </source>
</reference>
<dbReference type="PROSITE" id="PS51385">
    <property type="entry name" value="YJEF_N"/>
    <property type="match status" value="1"/>
</dbReference>
<dbReference type="RefSeq" id="WP_115867914.1">
    <property type="nucleotide sequence ID" value="NZ_QREG01000007.1"/>
</dbReference>
<evidence type="ECO:0000256" key="7">
    <source>
        <dbReference type="ARBA" id="ARBA00022840"/>
    </source>
</evidence>
<dbReference type="Gene3D" id="3.40.1190.20">
    <property type="match status" value="1"/>
</dbReference>
<keyword evidence="11 18" id="KW-0413">Isomerase</keyword>
<dbReference type="EC" id="4.2.1.136" evidence="19"/>
<dbReference type="InterPro" id="IPR017953">
    <property type="entry name" value="Carbohydrate_kinase_pred_CS"/>
</dbReference>
<proteinExistence type="inferred from homology"/>
<dbReference type="GO" id="GO:0110051">
    <property type="term" value="P:metabolite repair"/>
    <property type="evidence" value="ECO:0007669"/>
    <property type="project" value="TreeGrafter"/>
</dbReference>
<comment type="function">
    <text evidence="14 19">Bifunctional enzyme that catalyzes the epimerization of the S- and R-forms of NAD(P)HX and the dehydration of the S-form of NAD(P)HX at the expense of ADP, which is converted to AMP. This allows the repair of both epimers of NAD(P)HX, a damaged form of NAD(P)H that is a result of enzymatic or heat-dependent hydration.</text>
</comment>